<dbReference type="EMBL" id="JAGMVJ010000003">
    <property type="protein sequence ID" value="KAH7091938.1"/>
    <property type="molecule type" value="Genomic_DNA"/>
</dbReference>
<comment type="caution">
    <text evidence="2">The sequence shown here is derived from an EMBL/GenBank/DDBJ whole genome shotgun (WGS) entry which is preliminary data.</text>
</comment>
<accession>A0A8K0W287</accession>
<keyword evidence="3" id="KW-1185">Reference proteome</keyword>
<gene>
    <name evidence="2" type="ORF">FB567DRAFT_226946</name>
</gene>
<evidence type="ECO:0000256" key="1">
    <source>
        <dbReference type="SAM" id="MobiDB-lite"/>
    </source>
</evidence>
<dbReference type="Proteomes" id="UP000813461">
    <property type="component" value="Unassembled WGS sequence"/>
</dbReference>
<reference evidence="2" key="1">
    <citation type="journal article" date="2021" name="Nat. Commun.">
        <title>Genetic determinants of endophytism in the Arabidopsis root mycobiome.</title>
        <authorList>
            <person name="Mesny F."/>
            <person name="Miyauchi S."/>
            <person name="Thiergart T."/>
            <person name="Pickel B."/>
            <person name="Atanasova L."/>
            <person name="Karlsson M."/>
            <person name="Huettel B."/>
            <person name="Barry K.W."/>
            <person name="Haridas S."/>
            <person name="Chen C."/>
            <person name="Bauer D."/>
            <person name="Andreopoulos W."/>
            <person name="Pangilinan J."/>
            <person name="LaButti K."/>
            <person name="Riley R."/>
            <person name="Lipzen A."/>
            <person name="Clum A."/>
            <person name="Drula E."/>
            <person name="Henrissat B."/>
            <person name="Kohler A."/>
            <person name="Grigoriev I.V."/>
            <person name="Martin F.M."/>
            <person name="Hacquard S."/>
        </authorList>
    </citation>
    <scope>NUCLEOTIDE SEQUENCE</scope>
    <source>
        <strain evidence="2">MPI-SDFR-AT-0120</strain>
    </source>
</reference>
<proteinExistence type="predicted"/>
<organism evidence="2 3">
    <name type="scientific">Paraphoma chrysanthemicola</name>
    <dbReference type="NCBI Taxonomy" id="798071"/>
    <lineage>
        <taxon>Eukaryota</taxon>
        <taxon>Fungi</taxon>
        <taxon>Dikarya</taxon>
        <taxon>Ascomycota</taxon>
        <taxon>Pezizomycotina</taxon>
        <taxon>Dothideomycetes</taxon>
        <taxon>Pleosporomycetidae</taxon>
        <taxon>Pleosporales</taxon>
        <taxon>Pleosporineae</taxon>
        <taxon>Phaeosphaeriaceae</taxon>
        <taxon>Paraphoma</taxon>
    </lineage>
</organism>
<name>A0A8K0W287_9PLEO</name>
<evidence type="ECO:0000313" key="3">
    <source>
        <dbReference type="Proteomes" id="UP000813461"/>
    </source>
</evidence>
<evidence type="ECO:0000313" key="2">
    <source>
        <dbReference type="EMBL" id="KAH7091938.1"/>
    </source>
</evidence>
<sequence length="501" mass="56126">MGLIPLDEHKLISADYVTHLLEHFRDGQPASNPEEQSHYLDLVGYWQDQCRRAHEECDRLRSVNTRLERSNHQLAQRTQPDWDERPSTATTCSKRDAPASPSKAHKRAKVSATKVAEQSVAATQEGIDHDYDFLESLGDVGADLTEALYTTHKLCRATAPDCEALCRSLIRTTSSLAKIIHFVAQNHETLSRQGRPTLGAQSLIEDRSNFAQALTVCARSFMSVLVGMTKMMKVGSDDRLPSLVICELADMFQATLHAIAASARETAELSFNAHAQTNHSKGKAPSKPKESVPARSLAHFLTGILGLLERTNVVHQQIFDAFVFLLLERASHRLYYCTFGEHRKAIEMDHGPAKECKDILDTSKQEQENLTIHLEVKALVLLLERAMGLAPHHMNQTSAHAKSKSPNRIGRTLSMKSLASAPKTRLSAIAKDRLQRTFVTCMYGSKVDDEFLDVITKPMPAMRVGTLPNTAKIEDKDVEQWYKEEIWRLVGWDILARESGW</sequence>
<dbReference type="AlphaFoldDB" id="A0A8K0W287"/>
<feature type="region of interest" description="Disordered" evidence="1">
    <location>
        <begin position="68"/>
        <end position="111"/>
    </location>
</feature>
<dbReference type="OrthoDB" id="202825at2759"/>
<protein>
    <submittedName>
        <fullName evidence="2">Uncharacterized protein</fullName>
    </submittedName>
</protein>